<proteinExistence type="predicted"/>
<feature type="non-terminal residue" evidence="1">
    <location>
        <position position="100"/>
    </location>
</feature>
<feature type="non-terminal residue" evidence="1">
    <location>
        <position position="1"/>
    </location>
</feature>
<evidence type="ECO:0000313" key="1">
    <source>
        <dbReference type="EMBL" id="MCE3051786.1"/>
    </source>
</evidence>
<name>A0ABS8WLS2_DATST</name>
<sequence length="100" mass="11395">VNEEWVHEFYEKLRIVRFSTPVMKMRGRLVDFGVELKWDNLLSSRTGSAHHACHRGAFVLHRAMLHVAKPVRRATGRTTSPAPRALHCAGVHTRRTASRA</sequence>
<accession>A0ABS8WLS2</accession>
<keyword evidence="2" id="KW-1185">Reference proteome</keyword>
<comment type="caution">
    <text evidence="1">The sequence shown here is derived from an EMBL/GenBank/DDBJ whole genome shotgun (WGS) entry which is preliminary data.</text>
</comment>
<dbReference type="EMBL" id="JACEIK010008937">
    <property type="protein sequence ID" value="MCE3051786.1"/>
    <property type="molecule type" value="Genomic_DNA"/>
</dbReference>
<evidence type="ECO:0000313" key="2">
    <source>
        <dbReference type="Proteomes" id="UP000823775"/>
    </source>
</evidence>
<organism evidence="1 2">
    <name type="scientific">Datura stramonium</name>
    <name type="common">Jimsonweed</name>
    <name type="synonym">Common thornapple</name>
    <dbReference type="NCBI Taxonomy" id="4076"/>
    <lineage>
        <taxon>Eukaryota</taxon>
        <taxon>Viridiplantae</taxon>
        <taxon>Streptophyta</taxon>
        <taxon>Embryophyta</taxon>
        <taxon>Tracheophyta</taxon>
        <taxon>Spermatophyta</taxon>
        <taxon>Magnoliopsida</taxon>
        <taxon>eudicotyledons</taxon>
        <taxon>Gunneridae</taxon>
        <taxon>Pentapetalae</taxon>
        <taxon>asterids</taxon>
        <taxon>lamiids</taxon>
        <taxon>Solanales</taxon>
        <taxon>Solanaceae</taxon>
        <taxon>Solanoideae</taxon>
        <taxon>Datureae</taxon>
        <taxon>Datura</taxon>
    </lineage>
</organism>
<gene>
    <name evidence="1" type="ORF">HAX54_050797</name>
</gene>
<dbReference type="Proteomes" id="UP000823775">
    <property type="component" value="Unassembled WGS sequence"/>
</dbReference>
<reference evidence="1 2" key="1">
    <citation type="journal article" date="2021" name="BMC Genomics">
        <title>Datura genome reveals duplications of psychoactive alkaloid biosynthetic genes and high mutation rate following tissue culture.</title>
        <authorList>
            <person name="Rajewski A."/>
            <person name="Carter-House D."/>
            <person name="Stajich J."/>
            <person name="Litt A."/>
        </authorList>
    </citation>
    <scope>NUCLEOTIDE SEQUENCE [LARGE SCALE GENOMIC DNA]</scope>
    <source>
        <strain evidence="1">AR-01</strain>
    </source>
</reference>
<protein>
    <submittedName>
        <fullName evidence="1">Uncharacterized protein</fullName>
    </submittedName>
</protein>